<proteinExistence type="predicted"/>
<sequence>MHKALHVRDIVLDIVAHVPKGSLVALARTSKALSEPALDGIWREMGSLDPVYQTLPAGVWTKDFGGQLVLAKAPIKPKDWARLVSYANRIHTLSLEGGLVSRVNFLKVVKYHLPRGVDLFNNLRVLRLVQNNPDAEFFLALSILLRPTLQTVALTAASTDCVVATLSHAQFRCHDVQELHIAEAFGVLPMIDHFVCLRTLVYDNPVDTVDLHLMLSLARLPHLRKLKITSRFTPNPPCSDAQPAEQDVPSFPALEELSLTRVADLKAVSDLLHLISSSALCSVSLAYEASAGLRELSNSLSQRGKLKLLHLESLAVPQAGTSVFQHVMGLAALTELADVRLMDVFSQDDLGSDGVRALTKYWGRLRTLHIVCKSWHDNSTTPKAVVFNPGVLLSLATNNPHLREIRMAAIWPHGWQTSYERIGHIRRDTPLRLLLCSASALGNDNAYDVAEYISHLYPNVDLTYEGSEKGSYGQKYGSRWAEVKRLIGRIGRTRAAERRIMEAEMLKAVESVSFITVSEA</sequence>
<organism evidence="1 2">
    <name type="scientific">Phanerochaete sordida</name>
    <dbReference type="NCBI Taxonomy" id="48140"/>
    <lineage>
        <taxon>Eukaryota</taxon>
        <taxon>Fungi</taxon>
        <taxon>Dikarya</taxon>
        <taxon>Basidiomycota</taxon>
        <taxon>Agaricomycotina</taxon>
        <taxon>Agaricomycetes</taxon>
        <taxon>Polyporales</taxon>
        <taxon>Phanerochaetaceae</taxon>
        <taxon>Phanerochaete</taxon>
    </lineage>
</organism>
<evidence type="ECO:0000313" key="1">
    <source>
        <dbReference type="EMBL" id="GJE94339.1"/>
    </source>
</evidence>
<evidence type="ECO:0000313" key="2">
    <source>
        <dbReference type="Proteomes" id="UP000703269"/>
    </source>
</evidence>
<evidence type="ECO:0008006" key="3">
    <source>
        <dbReference type="Google" id="ProtNLM"/>
    </source>
</evidence>
<dbReference type="SUPFAM" id="SSF52047">
    <property type="entry name" value="RNI-like"/>
    <property type="match status" value="1"/>
</dbReference>
<dbReference type="Proteomes" id="UP000703269">
    <property type="component" value="Unassembled WGS sequence"/>
</dbReference>
<dbReference type="EMBL" id="BPQB01000039">
    <property type="protein sequence ID" value="GJE94339.1"/>
    <property type="molecule type" value="Genomic_DNA"/>
</dbReference>
<dbReference type="AlphaFoldDB" id="A0A9P3GIR7"/>
<protein>
    <recommendedName>
        <fullName evidence="3">F-box domain-containing protein</fullName>
    </recommendedName>
</protein>
<gene>
    <name evidence="1" type="ORF">PsYK624_105080</name>
</gene>
<accession>A0A9P3GIR7</accession>
<keyword evidence="2" id="KW-1185">Reference proteome</keyword>
<dbReference type="InterPro" id="IPR032675">
    <property type="entry name" value="LRR_dom_sf"/>
</dbReference>
<comment type="caution">
    <text evidence="1">The sequence shown here is derived from an EMBL/GenBank/DDBJ whole genome shotgun (WGS) entry which is preliminary data.</text>
</comment>
<dbReference type="OrthoDB" id="2804406at2759"/>
<reference evidence="1 2" key="1">
    <citation type="submission" date="2021-08" db="EMBL/GenBank/DDBJ databases">
        <title>Draft Genome Sequence of Phanerochaete sordida strain YK-624.</title>
        <authorList>
            <person name="Mori T."/>
            <person name="Dohra H."/>
            <person name="Suzuki T."/>
            <person name="Kawagishi H."/>
            <person name="Hirai H."/>
        </authorList>
    </citation>
    <scope>NUCLEOTIDE SEQUENCE [LARGE SCALE GENOMIC DNA]</scope>
    <source>
        <strain evidence="1 2">YK-624</strain>
    </source>
</reference>
<dbReference type="Gene3D" id="3.80.10.10">
    <property type="entry name" value="Ribonuclease Inhibitor"/>
    <property type="match status" value="1"/>
</dbReference>
<name>A0A9P3GIR7_9APHY</name>